<dbReference type="RefSeq" id="WP_413267364.1">
    <property type="nucleotide sequence ID" value="NZ_JBHFNR010000264.1"/>
</dbReference>
<gene>
    <name evidence="1" type="ORF">ACE1CI_32955</name>
</gene>
<evidence type="ECO:0000313" key="1">
    <source>
        <dbReference type="EMBL" id="MFB2897752.1"/>
    </source>
</evidence>
<dbReference type="InterPro" id="IPR001387">
    <property type="entry name" value="Cro/C1-type_HTH"/>
</dbReference>
<evidence type="ECO:0000313" key="2">
    <source>
        <dbReference type="Proteomes" id="UP001576784"/>
    </source>
</evidence>
<dbReference type="CDD" id="cd00093">
    <property type="entry name" value="HTH_XRE"/>
    <property type="match status" value="1"/>
</dbReference>
<protein>
    <submittedName>
        <fullName evidence="1">Transcriptional regulator</fullName>
    </submittedName>
</protein>
<reference evidence="1 2" key="1">
    <citation type="submission" date="2024-09" db="EMBL/GenBank/DDBJ databases">
        <title>Floridaenema gen nov. (Aerosakkonemataceae, Aerosakkonematales ord. nov., Cyanobacteria) from benthic tropical and subtropical fresh waters, with the description of four new species.</title>
        <authorList>
            <person name="Moretto J.A."/>
            <person name="Berthold D.E."/>
            <person name="Lefler F.W."/>
            <person name="Huang I.-S."/>
            <person name="Laughinghouse H. IV."/>
        </authorList>
    </citation>
    <scope>NUCLEOTIDE SEQUENCE [LARGE SCALE GENOMIC DNA]</scope>
    <source>
        <strain evidence="1 2">BLCC-F50</strain>
    </source>
</reference>
<organism evidence="1 2">
    <name type="scientific">Floridaenema flaviceps BLCC-F50</name>
    <dbReference type="NCBI Taxonomy" id="3153642"/>
    <lineage>
        <taxon>Bacteria</taxon>
        <taxon>Bacillati</taxon>
        <taxon>Cyanobacteriota</taxon>
        <taxon>Cyanophyceae</taxon>
        <taxon>Oscillatoriophycideae</taxon>
        <taxon>Aerosakkonematales</taxon>
        <taxon>Aerosakkonemataceae</taxon>
        <taxon>Floridanema</taxon>
        <taxon>Floridanema flaviceps</taxon>
    </lineage>
</organism>
<accession>A0ABV4Y373</accession>
<dbReference type="Proteomes" id="UP001576784">
    <property type="component" value="Unassembled WGS sequence"/>
</dbReference>
<keyword evidence="2" id="KW-1185">Reference proteome</keyword>
<comment type="caution">
    <text evidence="1">The sequence shown here is derived from an EMBL/GenBank/DDBJ whole genome shotgun (WGS) entry which is preliminary data.</text>
</comment>
<sequence length="82" mass="9049">MTQEQFVELVKNGWQGISGRALSRQSVSAWINGKSIPRLSPAETLVIIEILGCTLTELAIAFSDDLKDDDSPTETLRDRDNS</sequence>
<name>A0ABV4Y373_9CYAN</name>
<proteinExistence type="predicted"/>
<dbReference type="EMBL" id="JBHFNR010000264">
    <property type="protein sequence ID" value="MFB2897752.1"/>
    <property type="molecule type" value="Genomic_DNA"/>
</dbReference>